<reference evidence="7" key="1">
    <citation type="submission" date="2021-01" db="UniProtKB">
        <authorList>
            <consortium name="EnsemblMetazoa"/>
        </authorList>
    </citation>
    <scope>IDENTIFICATION</scope>
</reference>
<dbReference type="InterPro" id="IPR006612">
    <property type="entry name" value="THAP_Znf"/>
</dbReference>
<keyword evidence="3" id="KW-0862">Zinc</keyword>
<organism evidence="7 8">
    <name type="scientific">Nasonia vitripennis</name>
    <name type="common">Parasitic wasp</name>
    <dbReference type="NCBI Taxonomy" id="7425"/>
    <lineage>
        <taxon>Eukaryota</taxon>
        <taxon>Metazoa</taxon>
        <taxon>Ecdysozoa</taxon>
        <taxon>Arthropoda</taxon>
        <taxon>Hexapoda</taxon>
        <taxon>Insecta</taxon>
        <taxon>Pterygota</taxon>
        <taxon>Neoptera</taxon>
        <taxon>Endopterygota</taxon>
        <taxon>Hymenoptera</taxon>
        <taxon>Apocrita</taxon>
        <taxon>Proctotrupomorpha</taxon>
        <taxon>Chalcidoidea</taxon>
        <taxon>Pteromalidae</taxon>
        <taxon>Pteromalinae</taxon>
        <taxon>Nasonia</taxon>
    </lineage>
</organism>
<dbReference type="GO" id="GO:0008270">
    <property type="term" value="F:zinc ion binding"/>
    <property type="evidence" value="ECO:0007669"/>
    <property type="project" value="UniProtKB-KW"/>
</dbReference>
<dbReference type="OrthoDB" id="7554946at2759"/>
<evidence type="ECO:0000256" key="2">
    <source>
        <dbReference type="ARBA" id="ARBA00022771"/>
    </source>
</evidence>
<feature type="domain" description="THAP-type" evidence="6">
    <location>
        <begin position="145"/>
        <end position="208"/>
    </location>
</feature>
<proteinExistence type="predicted"/>
<dbReference type="AlphaFoldDB" id="A0A7M7R271"/>
<evidence type="ECO:0000256" key="3">
    <source>
        <dbReference type="ARBA" id="ARBA00022833"/>
    </source>
</evidence>
<dbReference type="InParanoid" id="A0A7M7R271"/>
<dbReference type="Proteomes" id="UP000002358">
    <property type="component" value="Unassembled WGS sequence"/>
</dbReference>
<dbReference type="KEGG" id="nvi:116418366"/>
<dbReference type="RefSeq" id="XP_032457186.1">
    <property type="nucleotide sequence ID" value="XM_032601295.1"/>
</dbReference>
<dbReference type="GO" id="GO:0003677">
    <property type="term" value="F:DNA binding"/>
    <property type="evidence" value="ECO:0007669"/>
    <property type="project" value="UniProtKB-KW"/>
</dbReference>
<evidence type="ECO:0000256" key="4">
    <source>
        <dbReference type="ARBA" id="ARBA00023125"/>
    </source>
</evidence>
<evidence type="ECO:0000313" key="7">
    <source>
        <dbReference type="EnsemblMetazoa" id="XP_032457186"/>
    </source>
</evidence>
<feature type="region of interest" description="Disordered" evidence="5">
    <location>
        <begin position="1"/>
        <end position="32"/>
    </location>
</feature>
<evidence type="ECO:0000259" key="6">
    <source>
        <dbReference type="Pfam" id="PF05485"/>
    </source>
</evidence>
<accession>A0A7M7R271</accession>
<evidence type="ECO:0000256" key="5">
    <source>
        <dbReference type="SAM" id="MobiDB-lite"/>
    </source>
</evidence>
<evidence type="ECO:0000313" key="8">
    <source>
        <dbReference type="Proteomes" id="UP000002358"/>
    </source>
</evidence>
<keyword evidence="8" id="KW-1185">Reference proteome</keyword>
<dbReference type="GeneID" id="116418366"/>
<evidence type="ECO:0000256" key="1">
    <source>
        <dbReference type="ARBA" id="ARBA00022723"/>
    </source>
</evidence>
<feature type="compositionally biased region" description="Basic and acidic residues" evidence="5">
    <location>
        <begin position="9"/>
        <end position="32"/>
    </location>
</feature>
<dbReference type="Pfam" id="PF05485">
    <property type="entry name" value="THAP"/>
    <property type="match status" value="1"/>
</dbReference>
<keyword evidence="4" id="KW-0238">DNA-binding</keyword>
<dbReference type="SMR" id="A0A7M7R271"/>
<dbReference type="EnsemblMetazoa" id="XM_032601295">
    <property type="protein sequence ID" value="XP_032457186"/>
    <property type="gene ID" value="LOC116418366"/>
</dbReference>
<protein>
    <recommendedName>
        <fullName evidence="6">THAP-type domain-containing protein</fullName>
    </recommendedName>
</protein>
<keyword evidence="2" id="KW-0863">Zinc-finger</keyword>
<keyword evidence="1" id="KW-0479">Metal-binding</keyword>
<sequence>MSTKGMNHWIEDRNQSRDHGPRKPNQDTRTKHYRDEHLEQITRSTNEVPHHGNWEYTTAGTTEANEPTTVGNTEHNKTTKPLIRAAADERATILNKLGQTRGDTPELPDNKEAINLGQTTQINELQYQNESEPPYRLLQVSFVKSVLDSWKSAIPGGEKLKENNLICEKHFNNEDVVKEFVQIFPDGTKQTLQRKKAALRKGAVPCIFPDRLQLAEVADTIADHVQRNSQQQIAPCEYSSENARSIDEANKKMLKARRSISDINSLVSCKRKAHQLETDEGTSRNGREIDEIQCATVSSRESQSLVNAENEETESTTVSLRENHFVEICNSLMHNAQSVTLPGNWIPQVICTGVKCIMFAEWKENCSALLHESEQ</sequence>
<name>A0A7M7R271_NASVI</name>